<dbReference type="RefSeq" id="WP_344984803.1">
    <property type="nucleotide sequence ID" value="NZ_BAAAXV010000001.1"/>
</dbReference>
<keyword evidence="2" id="KW-0238">DNA-binding</keyword>
<dbReference type="PRINTS" id="PR00598">
    <property type="entry name" value="HTHMARR"/>
</dbReference>
<dbReference type="PANTHER" id="PTHR39515:SF2">
    <property type="entry name" value="HTH-TYPE TRANSCRIPTIONAL REGULATOR RV0880"/>
    <property type="match status" value="1"/>
</dbReference>
<dbReference type="InterPro" id="IPR000835">
    <property type="entry name" value="HTH_MarR-typ"/>
</dbReference>
<dbReference type="SMART" id="SM00347">
    <property type="entry name" value="HTH_MARR"/>
    <property type="match status" value="1"/>
</dbReference>
<sequence>MDDEELRATAVALRRATIGLARRLRDERPAHGLGRLALSLLGHLHRRGALTAGELAAAEHLQPQSVTRVLASLEEQGLIRRSRGETDRRRHHIVLTERGATALTQQVGTTDLWLAEALAGKLTHAECRILAVAADLLEQLQA</sequence>
<keyword evidence="6" id="KW-1185">Reference proteome</keyword>
<evidence type="ECO:0000256" key="2">
    <source>
        <dbReference type="ARBA" id="ARBA00023125"/>
    </source>
</evidence>
<dbReference type="Proteomes" id="UP001589532">
    <property type="component" value="Unassembled WGS sequence"/>
</dbReference>
<dbReference type="SUPFAM" id="SSF46785">
    <property type="entry name" value="Winged helix' DNA-binding domain"/>
    <property type="match status" value="1"/>
</dbReference>
<comment type="caution">
    <text evidence="5">The sequence shown here is derived from an EMBL/GenBank/DDBJ whole genome shotgun (WGS) entry which is preliminary data.</text>
</comment>
<dbReference type="InterPro" id="IPR036390">
    <property type="entry name" value="WH_DNA-bd_sf"/>
</dbReference>
<feature type="domain" description="HTH marR-type" evidence="4">
    <location>
        <begin position="1"/>
        <end position="142"/>
    </location>
</feature>
<reference evidence="5 6" key="1">
    <citation type="submission" date="2024-09" db="EMBL/GenBank/DDBJ databases">
        <authorList>
            <person name="Sun Q."/>
            <person name="Mori K."/>
        </authorList>
    </citation>
    <scope>NUCLEOTIDE SEQUENCE [LARGE SCALE GENOMIC DNA]</scope>
    <source>
        <strain evidence="5 6">JCM 3143</strain>
    </source>
</reference>
<dbReference type="EMBL" id="JBHMBW010000022">
    <property type="protein sequence ID" value="MFB9626328.1"/>
    <property type="molecule type" value="Genomic_DNA"/>
</dbReference>
<evidence type="ECO:0000256" key="3">
    <source>
        <dbReference type="ARBA" id="ARBA00023163"/>
    </source>
</evidence>
<dbReference type="PROSITE" id="PS50995">
    <property type="entry name" value="HTH_MARR_2"/>
    <property type="match status" value="1"/>
</dbReference>
<evidence type="ECO:0000259" key="4">
    <source>
        <dbReference type="PROSITE" id="PS50995"/>
    </source>
</evidence>
<accession>A0ABV5S6E6</accession>
<dbReference type="InterPro" id="IPR036388">
    <property type="entry name" value="WH-like_DNA-bd_sf"/>
</dbReference>
<proteinExistence type="predicted"/>
<dbReference type="Pfam" id="PF01047">
    <property type="entry name" value="MarR"/>
    <property type="match status" value="1"/>
</dbReference>
<keyword evidence="3" id="KW-0804">Transcription</keyword>
<dbReference type="PANTHER" id="PTHR39515">
    <property type="entry name" value="CONSERVED PROTEIN"/>
    <property type="match status" value="1"/>
</dbReference>
<name>A0ABV5S6E6_9ACTN</name>
<organism evidence="5 6">
    <name type="scientific">Nonomuraea helvata</name>
    <dbReference type="NCBI Taxonomy" id="37484"/>
    <lineage>
        <taxon>Bacteria</taxon>
        <taxon>Bacillati</taxon>
        <taxon>Actinomycetota</taxon>
        <taxon>Actinomycetes</taxon>
        <taxon>Streptosporangiales</taxon>
        <taxon>Streptosporangiaceae</taxon>
        <taxon>Nonomuraea</taxon>
    </lineage>
</organism>
<evidence type="ECO:0000313" key="6">
    <source>
        <dbReference type="Proteomes" id="UP001589532"/>
    </source>
</evidence>
<dbReference type="InterPro" id="IPR023187">
    <property type="entry name" value="Tscrpt_reg_MarR-type_CS"/>
</dbReference>
<keyword evidence="1" id="KW-0805">Transcription regulation</keyword>
<gene>
    <name evidence="5" type="ORF">ACFFSA_24860</name>
</gene>
<dbReference type="InterPro" id="IPR052526">
    <property type="entry name" value="HTH-type_Bedaq_tolerance"/>
</dbReference>
<evidence type="ECO:0000313" key="5">
    <source>
        <dbReference type="EMBL" id="MFB9626328.1"/>
    </source>
</evidence>
<dbReference type="Gene3D" id="1.10.10.10">
    <property type="entry name" value="Winged helix-like DNA-binding domain superfamily/Winged helix DNA-binding domain"/>
    <property type="match status" value="1"/>
</dbReference>
<dbReference type="PROSITE" id="PS01117">
    <property type="entry name" value="HTH_MARR_1"/>
    <property type="match status" value="1"/>
</dbReference>
<protein>
    <submittedName>
        <fullName evidence="5">MarR family winged helix-turn-helix transcriptional regulator</fullName>
    </submittedName>
</protein>
<evidence type="ECO:0000256" key="1">
    <source>
        <dbReference type="ARBA" id="ARBA00023015"/>
    </source>
</evidence>